<dbReference type="RefSeq" id="WP_053926347.1">
    <property type="nucleotide sequence ID" value="NZ_LGKG01000157.1"/>
</dbReference>
<dbReference type="Proteomes" id="UP000037982">
    <property type="component" value="Unassembled WGS sequence"/>
</dbReference>
<reference evidence="2" key="1">
    <citation type="submission" date="2015-07" db="EMBL/GenBank/DDBJ databases">
        <authorList>
            <person name="Ju K.-S."/>
            <person name="Doroghazi J.R."/>
            <person name="Metcalf W.W."/>
        </authorList>
    </citation>
    <scope>NUCLEOTIDE SEQUENCE [LARGE SCALE GENOMIC DNA]</scope>
    <source>
        <strain evidence="2">NRRL ISP-5002</strain>
    </source>
</reference>
<evidence type="ECO:0000313" key="2">
    <source>
        <dbReference type="Proteomes" id="UP000037982"/>
    </source>
</evidence>
<sequence>MNTSNDLVGGGSLPLSDAAAVVDEGWGQGAAGGRALFVVAQLAVCRGCRYGRRGTTIWGERSLTATTAPAGLREVET</sequence>
<protein>
    <submittedName>
        <fullName evidence="1">Uncharacterized protein</fullName>
    </submittedName>
</protein>
<dbReference type="PATRIC" id="fig|66876.3.peg.6128"/>
<organism evidence="1 2">
    <name type="scientific">Streptomyces chattanoogensis</name>
    <dbReference type="NCBI Taxonomy" id="66876"/>
    <lineage>
        <taxon>Bacteria</taxon>
        <taxon>Bacillati</taxon>
        <taxon>Actinomycetota</taxon>
        <taxon>Actinomycetes</taxon>
        <taxon>Kitasatosporales</taxon>
        <taxon>Streptomycetaceae</taxon>
        <taxon>Streptomyces</taxon>
    </lineage>
</organism>
<dbReference type="AlphaFoldDB" id="A0A0N0XSH1"/>
<accession>A0A0N0XSH1</accession>
<proteinExistence type="predicted"/>
<evidence type="ECO:0000313" key="1">
    <source>
        <dbReference type="EMBL" id="KPC60678.1"/>
    </source>
</evidence>
<dbReference type="EMBL" id="LGKG01000157">
    <property type="protein sequence ID" value="KPC60678.1"/>
    <property type="molecule type" value="Genomic_DNA"/>
</dbReference>
<comment type="caution">
    <text evidence="1">The sequence shown here is derived from an EMBL/GenBank/DDBJ whole genome shotgun (WGS) entry which is preliminary data.</text>
</comment>
<keyword evidence="2" id="KW-1185">Reference proteome</keyword>
<gene>
    <name evidence="1" type="ORF">ADL29_27950</name>
</gene>
<name>A0A0N0XSH1_9ACTN</name>